<proteinExistence type="inferred from homology"/>
<keyword evidence="5 7" id="KW-0413">Isomerase</keyword>
<keyword evidence="10" id="KW-1185">Reference proteome</keyword>
<comment type="pathway">
    <text evidence="1 7 8">Carbohydrate degradation; glycolysis; D-glyceraldehyde 3-phosphate and glycerone phosphate from D-glucose: step 2/4.</text>
</comment>
<evidence type="ECO:0000256" key="1">
    <source>
        <dbReference type="ARBA" id="ARBA00004926"/>
    </source>
</evidence>
<dbReference type="InterPro" id="IPR046348">
    <property type="entry name" value="SIS_dom_sf"/>
</dbReference>
<reference evidence="10" key="1">
    <citation type="journal article" date="2021" name="Syst. Appl. Microbiol.">
        <title>Roseomonas hellenica sp. nov., isolated from roots of wild-growing Alkanna tinctoria.</title>
        <authorList>
            <person name="Rat A."/>
            <person name="Naranjo H.D."/>
            <person name="Lebbe L."/>
            <person name="Cnockaert M."/>
            <person name="Krigas N."/>
            <person name="Grigoriadou K."/>
            <person name="Maloupa E."/>
            <person name="Willems A."/>
        </authorList>
    </citation>
    <scope>NUCLEOTIDE SEQUENCE [LARGE SCALE GENOMIC DNA]</scope>
    <source>
        <strain evidence="10">LMG 31523</strain>
    </source>
</reference>
<dbReference type="InterPro" id="IPR001672">
    <property type="entry name" value="G6P_Isomerase"/>
</dbReference>
<name>A0ABS5F0F1_9PROT</name>
<dbReference type="SUPFAM" id="SSF53697">
    <property type="entry name" value="SIS domain"/>
    <property type="match status" value="1"/>
</dbReference>
<evidence type="ECO:0000256" key="3">
    <source>
        <dbReference type="ARBA" id="ARBA00022432"/>
    </source>
</evidence>
<dbReference type="InterPro" id="IPR023096">
    <property type="entry name" value="G6P_Isomerase_C"/>
</dbReference>
<dbReference type="Gene3D" id="1.10.1390.10">
    <property type="match status" value="1"/>
</dbReference>
<keyword evidence="7" id="KW-0963">Cytoplasm</keyword>
<evidence type="ECO:0000256" key="7">
    <source>
        <dbReference type="HAMAP-Rule" id="MF_00473"/>
    </source>
</evidence>
<evidence type="ECO:0000256" key="6">
    <source>
        <dbReference type="ARBA" id="ARBA00029321"/>
    </source>
</evidence>
<dbReference type="EMBL" id="JAAGBB010000019">
    <property type="protein sequence ID" value="MBR0666001.1"/>
    <property type="molecule type" value="Genomic_DNA"/>
</dbReference>
<dbReference type="CDD" id="cd05016">
    <property type="entry name" value="SIS_PGI_2"/>
    <property type="match status" value="1"/>
</dbReference>
<comment type="function">
    <text evidence="7">Catalyzes the reversible isomerization of glucose-6-phosphate to fructose-6-phosphate.</text>
</comment>
<sequence>MSNTIEAAWQAVTDLAADPAARNIRARFTADPARASRWTHRADGLVLDLSRTSLDEASLAALLALADATGVFARRDAMARGEAINTTEARAVMHMALRAPADAGLRAGAEDASATVHDTLGLMQSFVEALHAGKITGSTGERFTDVLNIGIGGSDLGPAMAARALSGPHDKLRAHFLGNVDAHAWEAIRPNLDPARTLVLIASKTFTTQETMANARLVRAWLADALGEAALPRHLAALSTNLQATADFGIAPARVFGFRDWVGGRFSMWSAIGLAIALAQGWDRFARLLEGAHAMDAHFLHAPPRENLPLLLALTETWHVNALKLPTRAVLPYDERLARLPAHLQQVEMESLGKGVTLSGQPVARATGPVVFGEAGTNAQHSFMQLIHQGPVPVPVDFILVANPDHGHADSHRKLLANGLAQAEALLVGRGADAVATEMRAAGIAEERIAAVLPHRVFTGNRPSVTILLPRLDPFSLGALVALYEHKVFCLGALWGINAFDQWGVELGKQLAGPILKALEGGAPPEHPATAAMLAEIEALRADPA</sequence>
<dbReference type="Pfam" id="PF00342">
    <property type="entry name" value="PGI"/>
    <property type="match status" value="1"/>
</dbReference>
<dbReference type="PRINTS" id="PR00662">
    <property type="entry name" value="G6PISOMERASE"/>
</dbReference>
<dbReference type="EC" id="5.3.1.9" evidence="7"/>
<dbReference type="NCBIfam" id="NF001211">
    <property type="entry name" value="PRK00179.1"/>
    <property type="match status" value="1"/>
</dbReference>
<comment type="catalytic activity">
    <reaction evidence="6 7 8">
        <text>alpha-D-glucose 6-phosphate = beta-D-fructose 6-phosphate</text>
        <dbReference type="Rhea" id="RHEA:11816"/>
        <dbReference type="ChEBI" id="CHEBI:57634"/>
        <dbReference type="ChEBI" id="CHEBI:58225"/>
        <dbReference type="EC" id="5.3.1.9"/>
    </reaction>
</comment>
<dbReference type="PROSITE" id="PS51463">
    <property type="entry name" value="P_GLUCOSE_ISOMERASE_3"/>
    <property type="match status" value="1"/>
</dbReference>
<evidence type="ECO:0000313" key="9">
    <source>
        <dbReference type="EMBL" id="MBR0666001.1"/>
    </source>
</evidence>
<protein>
    <recommendedName>
        <fullName evidence="7">Glucose-6-phosphate isomerase</fullName>
        <shortName evidence="7">GPI</shortName>
        <ecNumber evidence="7">5.3.1.9</ecNumber>
    </recommendedName>
    <alternativeName>
        <fullName evidence="7">Phosphoglucose isomerase</fullName>
        <shortName evidence="7">PGI</shortName>
    </alternativeName>
    <alternativeName>
        <fullName evidence="7">Phosphohexose isomerase</fullName>
        <shortName evidence="7">PHI</shortName>
    </alternativeName>
</protein>
<dbReference type="CDD" id="cd05015">
    <property type="entry name" value="SIS_PGI_1"/>
    <property type="match status" value="1"/>
</dbReference>
<dbReference type="PANTHER" id="PTHR11469">
    <property type="entry name" value="GLUCOSE-6-PHOSPHATE ISOMERASE"/>
    <property type="match status" value="1"/>
</dbReference>
<evidence type="ECO:0000256" key="4">
    <source>
        <dbReference type="ARBA" id="ARBA00023152"/>
    </source>
</evidence>
<dbReference type="Gene3D" id="3.40.50.10490">
    <property type="entry name" value="Glucose-6-phosphate isomerase like protein, domain 1"/>
    <property type="match status" value="2"/>
</dbReference>
<keyword evidence="3 7" id="KW-0312">Gluconeogenesis</keyword>
<evidence type="ECO:0000256" key="5">
    <source>
        <dbReference type="ARBA" id="ARBA00023235"/>
    </source>
</evidence>
<dbReference type="InterPro" id="IPR018189">
    <property type="entry name" value="Phosphoglucose_isomerase_CS"/>
</dbReference>
<comment type="subcellular location">
    <subcellularLocation>
        <location evidence="7">Cytoplasm</location>
    </subcellularLocation>
</comment>
<dbReference type="GO" id="GO:0004347">
    <property type="term" value="F:glucose-6-phosphate isomerase activity"/>
    <property type="evidence" value="ECO:0007669"/>
    <property type="project" value="UniProtKB-EC"/>
</dbReference>
<keyword evidence="4 7" id="KW-0324">Glycolysis</keyword>
<evidence type="ECO:0000313" key="10">
    <source>
        <dbReference type="Proteomes" id="UP001196870"/>
    </source>
</evidence>
<dbReference type="PROSITE" id="PS00174">
    <property type="entry name" value="P_GLUCOSE_ISOMERASE_2"/>
    <property type="match status" value="1"/>
</dbReference>
<accession>A0ABS5F0F1</accession>
<feature type="active site" evidence="7">
    <location>
        <position position="509"/>
    </location>
</feature>
<comment type="pathway">
    <text evidence="7">Carbohydrate biosynthesis; gluconeogenesis.</text>
</comment>
<dbReference type="Proteomes" id="UP001196870">
    <property type="component" value="Unassembled WGS sequence"/>
</dbReference>
<organism evidence="9 10">
    <name type="scientific">Plastoroseomonas hellenica</name>
    <dbReference type="NCBI Taxonomy" id="2687306"/>
    <lineage>
        <taxon>Bacteria</taxon>
        <taxon>Pseudomonadati</taxon>
        <taxon>Pseudomonadota</taxon>
        <taxon>Alphaproteobacteria</taxon>
        <taxon>Acetobacterales</taxon>
        <taxon>Acetobacteraceae</taxon>
        <taxon>Plastoroseomonas</taxon>
    </lineage>
</organism>
<evidence type="ECO:0000256" key="2">
    <source>
        <dbReference type="ARBA" id="ARBA00006604"/>
    </source>
</evidence>
<dbReference type="PROSITE" id="PS00765">
    <property type="entry name" value="P_GLUCOSE_ISOMERASE_1"/>
    <property type="match status" value="1"/>
</dbReference>
<comment type="similarity">
    <text evidence="2 7 8">Belongs to the GPI family.</text>
</comment>
<feature type="active site" evidence="7">
    <location>
        <position position="381"/>
    </location>
</feature>
<dbReference type="HAMAP" id="MF_00473">
    <property type="entry name" value="G6P_isomerase"/>
    <property type="match status" value="1"/>
</dbReference>
<gene>
    <name evidence="7 9" type="primary">pgi</name>
    <name evidence="9" type="ORF">GXW71_16700</name>
</gene>
<dbReference type="PANTHER" id="PTHR11469:SF1">
    <property type="entry name" value="GLUCOSE-6-PHOSPHATE ISOMERASE"/>
    <property type="match status" value="1"/>
</dbReference>
<comment type="caution">
    <text evidence="9">The sequence shown here is derived from an EMBL/GenBank/DDBJ whole genome shotgun (WGS) entry which is preliminary data.</text>
</comment>
<dbReference type="InterPro" id="IPR035476">
    <property type="entry name" value="SIS_PGI_1"/>
</dbReference>
<dbReference type="RefSeq" id="WP_211853672.1">
    <property type="nucleotide sequence ID" value="NZ_JAAGBB010000019.1"/>
</dbReference>
<dbReference type="InterPro" id="IPR035482">
    <property type="entry name" value="SIS_PGI_2"/>
</dbReference>
<evidence type="ECO:0000256" key="8">
    <source>
        <dbReference type="RuleBase" id="RU000612"/>
    </source>
</evidence>
<feature type="active site" description="Proton donor" evidence="7">
    <location>
        <position position="350"/>
    </location>
</feature>